<evidence type="ECO:0000313" key="2">
    <source>
        <dbReference type="Proteomes" id="UP000075901"/>
    </source>
</evidence>
<protein>
    <recommendedName>
        <fullName evidence="3">Protein ytfJ</fullName>
    </recommendedName>
</protein>
<dbReference type="Pfam" id="PF09695">
    <property type="entry name" value="YtfJ_HI0045"/>
    <property type="match status" value="1"/>
</dbReference>
<proteinExistence type="predicted"/>
<dbReference type="Proteomes" id="UP000075901">
    <property type="component" value="Unassembled WGS sequence"/>
</dbReference>
<organism evidence="1 2">
    <name type="scientific">Anopheles maculatus</name>
    <dbReference type="NCBI Taxonomy" id="74869"/>
    <lineage>
        <taxon>Eukaryota</taxon>
        <taxon>Metazoa</taxon>
        <taxon>Ecdysozoa</taxon>
        <taxon>Arthropoda</taxon>
        <taxon>Hexapoda</taxon>
        <taxon>Insecta</taxon>
        <taxon>Pterygota</taxon>
        <taxon>Neoptera</taxon>
        <taxon>Endopterygota</taxon>
        <taxon>Diptera</taxon>
        <taxon>Nematocera</taxon>
        <taxon>Culicoidea</taxon>
        <taxon>Culicidae</taxon>
        <taxon>Anophelinae</taxon>
        <taxon>Anopheles</taxon>
        <taxon>Anopheles maculatus group</taxon>
    </lineage>
</organism>
<dbReference type="EnsemblMetazoa" id="AMAM006133-RA">
    <property type="protein sequence ID" value="AMAM006133-PA"/>
    <property type="gene ID" value="AMAM006133"/>
</dbReference>
<evidence type="ECO:0000313" key="1">
    <source>
        <dbReference type="EnsemblMetazoa" id="AMAM006133-PA"/>
    </source>
</evidence>
<evidence type="ECO:0008006" key="3">
    <source>
        <dbReference type="Google" id="ProtNLM"/>
    </source>
</evidence>
<dbReference type="AlphaFoldDB" id="A0A182SG62"/>
<accession>A0A182SG62</accession>
<dbReference type="InterPro" id="IPR006513">
    <property type="entry name" value="YtfJ_HI0045"/>
</dbReference>
<name>A0A182SG62_9DIPT</name>
<reference evidence="2" key="1">
    <citation type="submission" date="2013-09" db="EMBL/GenBank/DDBJ databases">
        <title>The Genome Sequence of Anopheles maculatus species B.</title>
        <authorList>
            <consortium name="The Broad Institute Genomics Platform"/>
            <person name="Neafsey D.E."/>
            <person name="Besansky N."/>
            <person name="Howell P."/>
            <person name="Walton C."/>
            <person name="Young S.K."/>
            <person name="Zeng Q."/>
            <person name="Gargeya S."/>
            <person name="Fitzgerald M."/>
            <person name="Haas B."/>
            <person name="Abouelleil A."/>
            <person name="Allen A.W."/>
            <person name="Alvarado L."/>
            <person name="Arachchi H.M."/>
            <person name="Berlin A.M."/>
            <person name="Chapman S.B."/>
            <person name="Gainer-Dewar J."/>
            <person name="Goldberg J."/>
            <person name="Griggs A."/>
            <person name="Gujja S."/>
            <person name="Hansen M."/>
            <person name="Howarth C."/>
            <person name="Imamovic A."/>
            <person name="Ireland A."/>
            <person name="Larimer J."/>
            <person name="McCowan C."/>
            <person name="Murphy C."/>
            <person name="Pearson M."/>
            <person name="Poon T.W."/>
            <person name="Priest M."/>
            <person name="Roberts A."/>
            <person name="Saif S."/>
            <person name="Shea T."/>
            <person name="Sisk P."/>
            <person name="Sykes S."/>
            <person name="Wortman J."/>
            <person name="Nusbaum C."/>
            <person name="Birren B."/>
        </authorList>
    </citation>
    <scope>NUCLEOTIDE SEQUENCE [LARGE SCALE GENOMIC DNA]</scope>
    <source>
        <strain evidence="2">maculatus3</strain>
    </source>
</reference>
<reference evidence="1" key="2">
    <citation type="submission" date="2020-05" db="UniProtKB">
        <authorList>
            <consortium name="EnsemblMetazoa"/>
        </authorList>
    </citation>
    <scope>IDENTIFICATION</scope>
    <source>
        <strain evidence="1">maculatus3</strain>
    </source>
</reference>
<keyword evidence="2" id="KW-1185">Reference proteome</keyword>
<dbReference type="NCBIfam" id="TIGR01626">
    <property type="entry name" value="ytfJ_HI0045"/>
    <property type="match status" value="1"/>
</dbReference>
<sequence length="208" mass="23327">MAFVTHLRYQNFAFVEFECPYIFDVQPPSEQGECMKKSRLLIISLLLAPLLASAHNFQLQQRVAPIGVSDKGELNYDNDKFSYKSWNSAQLNGKVRVVQHIAGRTSAKDLNDPLIEAIKAAKLPHDRYQTTTIVNTDDAIIGTAMFVRNSIEDSKKTFPWSQFIVDSNGIVKKAWDLQPKGSAIVVLDQEGKIQFAKDGALTPQEVQQ</sequence>
<dbReference type="VEuPathDB" id="VectorBase:AMAM006133"/>